<keyword evidence="4" id="KW-0926">Vacuole</keyword>
<evidence type="ECO:0000256" key="8">
    <source>
        <dbReference type="ARBA" id="ARBA00039330"/>
    </source>
</evidence>
<dbReference type="PANTHER" id="PTHR21576:SF45">
    <property type="entry name" value="TRANSPORTER MCH1-RELATED"/>
    <property type="match status" value="1"/>
</dbReference>
<dbReference type="GO" id="GO:0022857">
    <property type="term" value="F:transmembrane transporter activity"/>
    <property type="evidence" value="ECO:0007669"/>
    <property type="project" value="InterPro"/>
</dbReference>
<keyword evidence="6 9" id="KW-1133">Transmembrane helix</keyword>
<dbReference type="Proteomes" id="UP000092555">
    <property type="component" value="Unassembled WGS sequence"/>
</dbReference>
<keyword evidence="7 9" id="KW-0472">Membrane</keyword>
<feature type="transmembrane region" description="Helical" evidence="9">
    <location>
        <begin position="64"/>
        <end position="85"/>
    </location>
</feature>
<evidence type="ECO:0000256" key="4">
    <source>
        <dbReference type="ARBA" id="ARBA00022554"/>
    </source>
</evidence>
<feature type="transmembrane region" description="Helical" evidence="9">
    <location>
        <begin position="406"/>
        <end position="427"/>
    </location>
</feature>
<proteinExistence type="inferred from homology"/>
<feature type="transmembrane region" description="Helical" evidence="9">
    <location>
        <begin position="348"/>
        <end position="367"/>
    </location>
</feature>
<feature type="transmembrane region" description="Helical" evidence="9">
    <location>
        <begin position="132"/>
        <end position="154"/>
    </location>
</feature>
<feature type="transmembrane region" description="Helical" evidence="9">
    <location>
        <begin position="28"/>
        <end position="52"/>
    </location>
</feature>
<dbReference type="EMBL" id="LXTC01000003">
    <property type="protein sequence ID" value="OBA21482.1"/>
    <property type="molecule type" value="Genomic_DNA"/>
</dbReference>
<dbReference type="GeneID" id="30030522"/>
<feature type="transmembrane region" description="Helical" evidence="9">
    <location>
        <begin position="373"/>
        <end position="399"/>
    </location>
</feature>
<evidence type="ECO:0000256" key="9">
    <source>
        <dbReference type="SAM" id="Phobius"/>
    </source>
</evidence>
<organism evidence="10 11">
    <name type="scientific">Metschnikowia bicuspidata var. bicuspidata NRRL YB-4993</name>
    <dbReference type="NCBI Taxonomy" id="869754"/>
    <lineage>
        <taxon>Eukaryota</taxon>
        <taxon>Fungi</taxon>
        <taxon>Dikarya</taxon>
        <taxon>Ascomycota</taxon>
        <taxon>Saccharomycotina</taxon>
        <taxon>Pichiomycetes</taxon>
        <taxon>Metschnikowiaceae</taxon>
        <taxon>Metschnikowia</taxon>
    </lineage>
</organism>
<evidence type="ECO:0000256" key="3">
    <source>
        <dbReference type="ARBA" id="ARBA00022448"/>
    </source>
</evidence>
<evidence type="ECO:0000256" key="5">
    <source>
        <dbReference type="ARBA" id="ARBA00022692"/>
    </source>
</evidence>
<evidence type="ECO:0000313" key="10">
    <source>
        <dbReference type="EMBL" id="OBA21482.1"/>
    </source>
</evidence>
<dbReference type="RefSeq" id="XP_018711992.1">
    <property type="nucleotide sequence ID" value="XM_018857546.1"/>
</dbReference>
<feature type="transmembrane region" description="Helical" evidence="9">
    <location>
        <begin position="206"/>
        <end position="225"/>
    </location>
</feature>
<gene>
    <name evidence="10" type="ORF">METBIDRAFT_42507</name>
</gene>
<comment type="subcellular location">
    <subcellularLocation>
        <location evidence="1">Vacuole membrane</location>
        <topology evidence="1">Multi-pass membrane protein</topology>
    </subcellularLocation>
</comment>
<protein>
    <recommendedName>
        <fullName evidence="8">Probable transporter MCH1</fullName>
    </recommendedName>
</protein>
<evidence type="ECO:0000256" key="6">
    <source>
        <dbReference type="ARBA" id="ARBA00022989"/>
    </source>
</evidence>
<keyword evidence="3" id="KW-0813">Transport</keyword>
<dbReference type="AlphaFoldDB" id="A0A1A0HC83"/>
<dbReference type="OrthoDB" id="199930at2759"/>
<evidence type="ECO:0000313" key="11">
    <source>
        <dbReference type="Proteomes" id="UP000092555"/>
    </source>
</evidence>
<evidence type="ECO:0000256" key="7">
    <source>
        <dbReference type="ARBA" id="ARBA00023136"/>
    </source>
</evidence>
<feature type="transmembrane region" description="Helical" evidence="9">
    <location>
        <begin position="276"/>
        <end position="296"/>
    </location>
</feature>
<feature type="transmembrane region" description="Helical" evidence="9">
    <location>
        <begin position="166"/>
        <end position="186"/>
    </location>
</feature>
<evidence type="ECO:0000256" key="1">
    <source>
        <dbReference type="ARBA" id="ARBA00004128"/>
    </source>
</evidence>
<keyword evidence="5 9" id="KW-0812">Transmembrane</keyword>
<dbReference type="STRING" id="869754.A0A1A0HC83"/>
<dbReference type="Gene3D" id="1.20.1250.20">
    <property type="entry name" value="MFS general substrate transporter like domains"/>
    <property type="match status" value="1"/>
</dbReference>
<dbReference type="InterPro" id="IPR036259">
    <property type="entry name" value="MFS_trans_sf"/>
</dbReference>
<dbReference type="PANTHER" id="PTHR21576">
    <property type="entry name" value="UNCHARACTERIZED NODULIN-LIKE PROTEIN"/>
    <property type="match status" value="1"/>
</dbReference>
<reference evidence="10 11" key="1">
    <citation type="submission" date="2016-05" db="EMBL/GenBank/DDBJ databases">
        <title>Comparative genomics of biotechnologically important yeasts.</title>
        <authorList>
            <consortium name="DOE Joint Genome Institute"/>
            <person name="Riley R."/>
            <person name="Haridas S."/>
            <person name="Wolfe K.H."/>
            <person name="Lopes M.R."/>
            <person name="Hittinger C.T."/>
            <person name="Goker M."/>
            <person name="Salamov A."/>
            <person name="Wisecaver J."/>
            <person name="Long T.M."/>
            <person name="Aerts A.L."/>
            <person name="Barry K."/>
            <person name="Choi C."/>
            <person name="Clum A."/>
            <person name="Coughlan A.Y."/>
            <person name="Deshpande S."/>
            <person name="Douglass A.P."/>
            <person name="Hanson S.J."/>
            <person name="Klenk H.-P."/>
            <person name="LaButti K."/>
            <person name="Lapidus A."/>
            <person name="Lindquist E."/>
            <person name="Lipzen A."/>
            <person name="Meier-kolthoff J.P."/>
            <person name="Ohm R.A."/>
            <person name="Otillar R.P."/>
            <person name="Pangilinan J."/>
            <person name="Peng Y."/>
            <person name="Rokas A."/>
            <person name="Rosa C.A."/>
            <person name="Scheuner C."/>
            <person name="Sibirny A.A."/>
            <person name="Slot J.C."/>
            <person name="Stielow J.B."/>
            <person name="Sun H."/>
            <person name="Kurtzman C.P."/>
            <person name="Blackwell M."/>
            <person name="Grigoriev I.V."/>
            <person name="Jeffries T.W."/>
        </authorList>
    </citation>
    <scope>NUCLEOTIDE SEQUENCE [LARGE SCALE GENOMIC DNA]</scope>
    <source>
        <strain evidence="10 11">NRRL YB-4993</strain>
    </source>
</reference>
<keyword evidence="11" id="KW-1185">Reference proteome</keyword>
<comment type="caution">
    <text evidence="10">The sequence shown here is derived from an EMBL/GenBank/DDBJ whole genome shotgun (WGS) entry which is preliminary data.</text>
</comment>
<dbReference type="InterPro" id="IPR011701">
    <property type="entry name" value="MFS"/>
</dbReference>
<feature type="transmembrane region" description="Helical" evidence="9">
    <location>
        <begin position="316"/>
        <end position="336"/>
    </location>
</feature>
<accession>A0A1A0HC83</accession>
<name>A0A1A0HC83_9ASCO</name>
<feature type="transmembrane region" description="Helical" evidence="9">
    <location>
        <begin position="92"/>
        <end position="112"/>
    </location>
</feature>
<evidence type="ECO:0000256" key="2">
    <source>
        <dbReference type="ARBA" id="ARBA00008335"/>
    </source>
</evidence>
<dbReference type="GO" id="GO:0000329">
    <property type="term" value="C:fungal-type vacuole membrane"/>
    <property type="evidence" value="ECO:0007669"/>
    <property type="project" value="EnsemblFungi"/>
</dbReference>
<sequence length="475" mass="51994">MQKSLSALTYKIKTGLAARYDLVHLKRWAFMIALLSCLSLGSIMLFSLFLLALHHAVGLTYTQINLIVSFSAVGMYLCLPVLGYLADCYGPALLSIISIWAFCPAYFVNAAVVRALENSPSAAADLSRGSVFAMAASFCFIGLATSSLYFSSLLTCAKIYPDHKGLAISLPVSCYGVLSLLGSQILKLDYFHASRDILDLYKVFMFFSVLYFFVGILNLVSNLIVSIEQDVIFNDSEPLLSAMELGPEPALTPQCSAVEPPHHRERYASFLRDKSAWILLVALFFSIGPLECFQNNLGLIIEATAGPSVQLSDQVLVIAALSTAIRLFVGVMIDWVSSEKRRYPVCKVWFLLALMAVGIAGQIMPIFSSRFSVIALLNGICYGGLFTAFPTVVASIWGVDLMGSTWGSFMVAPAFGSITFSLLHGYSMDLCASDSGALGCLDRYFKLTASCFCIGMVLIAVVWRGFWWRRGMKCF</sequence>
<feature type="transmembrane region" description="Helical" evidence="9">
    <location>
        <begin position="447"/>
        <end position="467"/>
    </location>
</feature>
<comment type="similarity">
    <text evidence="2">Belongs to the major facilitator superfamily.</text>
</comment>
<dbReference type="Pfam" id="PF07690">
    <property type="entry name" value="MFS_1"/>
    <property type="match status" value="1"/>
</dbReference>
<dbReference type="SUPFAM" id="SSF103473">
    <property type="entry name" value="MFS general substrate transporter"/>
    <property type="match status" value="1"/>
</dbReference>